<protein>
    <submittedName>
        <fullName evidence="3">MaoC family dehydratase</fullName>
    </submittedName>
</protein>
<dbReference type="Proteomes" id="UP001268542">
    <property type="component" value="Unassembled WGS sequence"/>
</dbReference>
<dbReference type="Gene3D" id="3.10.129.10">
    <property type="entry name" value="Hotdog Thioesterase"/>
    <property type="match status" value="1"/>
</dbReference>
<accession>A0ABU3PTQ2</accession>
<evidence type="ECO:0000313" key="3">
    <source>
        <dbReference type="EMBL" id="MDT9592185.1"/>
    </source>
</evidence>
<dbReference type="EMBL" id="JAVYII010000001">
    <property type="protein sequence ID" value="MDT9592185.1"/>
    <property type="molecule type" value="Genomic_DNA"/>
</dbReference>
<evidence type="ECO:0000313" key="4">
    <source>
        <dbReference type="Proteomes" id="UP001268542"/>
    </source>
</evidence>
<dbReference type="CDD" id="cd03441">
    <property type="entry name" value="R_hydratase_like"/>
    <property type="match status" value="1"/>
</dbReference>
<dbReference type="Pfam" id="PF01575">
    <property type="entry name" value="MaoC_dehydratas"/>
    <property type="match status" value="1"/>
</dbReference>
<dbReference type="SUPFAM" id="SSF54637">
    <property type="entry name" value="Thioesterase/thiol ester dehydrase-isomerase"/>
    <property type="match status" value="1"/>
</dbReference>
<name>A0ABU3PTQ2_9ACTN</name>
<comment type="similarity">
    <text evidence="1">Belongs to the enoyl-CoA hydratase/isomerase family.</text>
</comment>
<feature type="domain" description="MaoC-like" evidence="2">
    <location>
        <begin position="17"/>
        <end position="119"/>
    </location>
</feature>
<evidence type="ECO:0000256" key="1">
    <source>
        <dbReference type="ARBA" id="ARBA00005254"/>
    </source>
</evidence>
<evidence type="ECO:0000259" key="2">
    <source>
        <dbReference type="Pfam" id="PF01575"/>
    </source>
</evidence>
<dbReference type="InterPro" id="IPR029069">
    <property type="entry name" value="HotDog_dom_sf"/>
</dbReference>
<gene>
    <name evidence="3" type="ORF">RDV89_03855</name>
</gene>
<organism evidence="3 4">
    <name type="scientific">Nocardioides imazamoxiresistens</name>
    <dbReference type="NCBI Taxonomy" id="3231893"/>
    <lineage>
        <taxon>Bacteria</taxon>
        <taxon>Bacillati</taxon>
        <taxon>Actinomycetota</taxon>
        <taxon>Actinomycetes</taxon>
        <taxon>Propionibacteriales</taxon>
        <taxon>Nocardioidaceae</taxon>
        <taxon>Nocardioides</taxon>
    </lineage>
</organism>
<reference evidence="3 4" key="1">
    <citation type="submission" date="2023-08" db="EMBL/GenBank/DDBJ databases">
        <title>Nocardioides seae sp. nov., a bacterium isolated from a soil.</title>
        <authorList>
            <person name="Wang X."/>
        </authorList>
    </citation>
    <scope>NUCLEOTIDE SEQUENCE [LARGE SCALE GENOMIC DNA]</scope>
    <source>
        <strain evidence="3 4">YZH12</strain>
    </source>
</reference>
<sequence>MSRPGVPAVGDRVVDAVVRGVRDDDIQAMALVLRDPNPIHFDLAAVARAGLGDRAVNQGGSTMAYVADHVVAWAGGRRALRSIDCSFRGSVSAGDDVEVGAVVTSVEQVADGAEVELEVWADVVGGRRAIAGVARVVLAGESA</sequence>
<comment type="caution">
    <text evidence="3">The sequence shown here is derived from an EMBL/GenBank/DDBJ whole genome shotgun (WGS) entry which is preliminary data.</text>
</comment>
<dbReference type="RefSeq" id="WP_315731436.1">
    <property type="nucleotide sequence ID" value="NZ_JAVYII010000001.1"/>
</dbReference>
<keyword evidence="4" id="KW-1185">Reference proteome</keyword>
<proteinExistence type="inferred from homology"/>
<dbReference type="InterPro" id="IPR002539">
    <property type="entry name" value="MaoC-like_dom"/>
</dbReference>